<name>A0A7J6Q7Z9_PEROL</name>
<evidence type="ECO:0000313" key="3">
    <source>
        <dbReference type="Proteomes" id="UP000574390"/>
    </source>
</evidence>
<gene>
    <name evidence="2" type="ORF">FOZ62_021311</name>
</gene>
<evidence type="ECO:0000313" key="2">
    <source>
        <dbReference type="EMBL" id="KAF4703700.1"/>
    </source>
</evidence>
<reference evidence="2 3" key="1">
    <citation type="submission" date="2020-04" db="EMBL/GenBank/DDBJ databases">
        <title>Perkinsus olseni comparative genomics.</title>
        <authorList>
            <person name="Bogema D.R."/>
        </authorList>
    </citation>
    <scope>NUCLEOTIDE SEQUENCE [LARGE SCALE GENOMIC DNA]</scope>
    <source>
        <strain evidence="2">ATCC PRA-205</strain>
    </source>
</reference>
<feature type="region of interest" description="Disordered" evidence="1">
    <location>
        <begin position="1"/>
        <end position="25"/>
    </location>
</feature>
<dbReference type="EMBL" id="JABANM010031970">
    <property type="protein sequence ID" value="KAF4703700.1"/>
    <property type="molecule type" value="Genomic_DNA"/>
</dbReference>
<sequence length="60" mass="6456">STTAIPSPIVRPPVSARGRSRFQDRDRIACGTSRGQGPPHQRSVCRVVLRDGTSLTNGAR</sequence>
<evidence type="ECO:0000256" key="1">
    <source>
        <dbReference type="SAM" id="MobiDB-lite"/>
    </source>
</evidence>
<organism evidence="2 3">
    <name type="scientific">Perkinsus olseni</name>
    <name type="common">Perkinsus atlanticus</name>
    <dbReference type="NCBI Taxonomy" id="32597"/>
    <lineage>
        <taxon>Eukaryota</taxon>
        <taxon>Sar</taxon>
        <taxon>Alveolata</taxon>
        <taxon>Perkinsozoa</taxon>
        <taxon>Perkinsea</taxon>
        <taxon>Perkinsida</taxon>
        <taxon>Perkinsidae</taxon>
        <taxon>Perkinsus</taxon>
    </lineage>
</organism>
<comment type="caution">
    <text evidence="2">The sequence shown here is derived from an EMBL/GenBank/DDBJ whole genome shotgun (WGS) entry which is preliminary data.</text>
</comment>
<protein>
    <submittedName>
        <fullName evidence="2">Uncharacterized protein</fullName>
    </submittedName>
</protein>
<dbReference type="Proteomes" id="UP000574390">
    <property type="component" value="Unassembled WGS sequence"/>
</dbReference>
<dbReference type="AlphaFoldDB" id="A0A7J6Q7Z9"/>
<feature type="non-terminal residue" evidence="2">
    <location>
        <position position="60"/>
    </location>
</feature>
<proteinExistence type="predicted"/>
<feature type="non-terminal residue" evidence="2">
    <location>
        <position position="1"/>
    </location>
</feature>
<accession>A0A7J6Q7Z9</accession>